<protein>
    <submittedName>
        <fullName evidence="1">Senescence associated protein 20</fullName>
    </submittedName>
</protein>
<dbReference type="PANTHER" id="PTHR33703:SF16">
    <property type="entry name" value="OS05G0342100 PROTEIN"/>
    <property type="match status" value="1"/>
</dbReference>
<name>A0AAW0KB64_QUESU</name>
<keyword evidence="2" id="KW-1185">Reference proteome</keyword>
<reference evidence="1 2" key="1">
    <citation type="journal article" date="2018" name="Sci. Data">
        <title>The draft genome sequence of cork oak.</title>
        <authorList>
            <person name="Ramos A.M."/>
            <person name="Usie A."/>
            <person name="Barbosa P."/>
            <person name="Barros P.M."/>
            <person name="Capote T."/>
            <person name="Chaves I."/>
            <person name="Simoes F."/>
            <person name="Abreu I."/>
            <person name="Carrasquinho I."/>
            <person name="Faro C."/>
            <person name="Guimaraes J.B."/>
            <person name="Mendonca D."/>
            <person name="Nobrega F."/>
            <person name="Rodrigues L."/>
            <person name="Saibo N.J.M."/>
            <person name="Varela M.C."/>
            <person name="Egas C."/>
            <person name="Matos J."/>
            <person name="Miguel C.M."/>
            <person name="Oliveira M.M."/>
            <person name="Ricardo C.P."/>
            <person name="Goncalves S."/>
        </authorList>
    </citation>
    <scope>NUCLEOTIDE SEQUENCE [LARGE SCALE GENOMIC DNA]</scope>
    <source>
        <strain evidence="2">cv. HL8</strain>
    </source>
</reference>
<evidence type="ECO:0000313" key="2">
    <source>
        <dbReference type="Proteomes" id="UP000237347"/>
    </source>
</evidence>
<dbReference type="EMBL" id="PKMF04000365">
    <property type="protein sequence ID" value="KAK7835751.1"/>
    <property type="molecule type" value="Genomic_DNA"/>
</dbReference>
<sequence>MTRRFRRLSVTHVFGPNDARPKPEVQNKAIVEALYKALANGQTETVTKLLACDLEWWFHGPPKRHHMMRVLTGESTYKEFTFEPKSITVIGDDSVIVEGWEGAHYWVHLWTLKDGLITKFREYFNTWLTVQELRPWEVRQKSATLWQSQPRDLYERKLLDQEELSIGTIMKLYEPPEQGSTNNRKATVCNLQLQKTPRPGGAFHWDYYESLKVCLDLGSFQS</sequence>
<evidence type="ECO:0000313" key="1">
    <source>
        <dbReference type="EMBL" id="KAK7835751.1"/>
    </source>
</evidence>
<proteinExistence type="predicted"/>
<dbReference type="AlphaFoldDB" id="A0AAW0KB64"/>
<dbReference type="InterPro" id="IPR032710">
    <property type="entry name" value="NTF2-like_dom_sf"/>
</dbReference>
<dbReference type="PANTHER" id="PTHR33703">
    <property type="entry name" value="OS07G0691300 PROTEIN"/>
    <property type="match status" value="1"/>
</dbReference>
<dbReference type="InterPro" id="IPR009798">
    <property type="entry name" value="Wun1-like"/>
</dbReference>
<dbReference type="Gene3D" id="3.10.450.50">
    <property type="match status" value="1"/>
</dbReference>
<dbReference type="Pfam" id="PF07107">
    <property type="entry name" value="WI12"/>
    <property type="match status" value="1"/>
</dbReference>
<accession>A0AAW0KB64</accession>
<dbReference type="SUPFAM" id="SSF54427">
    <property type="entry name" value="NTF2-like"/>
    <property type="match status" value="1"/>
</dbReference>
<comment type="caution">
    <text evidence="1">The sequence shown here is derived from an EMBL/GenBank/DDBJ whole genome shotgun (WGS) entry which is preliminary data.</text>
</comment>
<dbReference type="Proteomes" id="UP000237347">
    <property type="component" value="Unassembled WGS sequence"/>
</dbReference>
<organism evidence="1 2">
    <name type="scientific">Quercus suber</name>
    <name type="common">Cork oak</name>
    <dbReference type="NCBI Taxonomy" id="58331"/>
    <lineage>
        <taxon>Eukaryota</taxon>
        <taxon>Viridiplantae</taxon>
        <taxon>Streptophyta</taxon>
        <taxon>Embryophyta</taxon>
        <taxon>Tracheophyta</taxon>
        <taxon>Spermatophyta</taxon>
        <taxon>Magnoliopsida</taxon>
        <taxon>eudicotyledons</taxon>
        <taxon>Gunneridae</taxon>
        <taxon>Pentapetalae</taxon>
        <taxon>rosids</taxon>
        <taxon>fabids</taxon>
        <taxon>Fagales</taxon>
        <taxon>Fagaceae</taxon>
        <taxon>Quercus</taxon>
    </lineage>
</organism>
<gene>
    <name evidence="1" type="primary">SAG20</name>
    <name evidence="1" type="ORF">CFP56_023218</name>
</gene>